<accession>A0A1V1P7W3</accession>
<dbReference type="Gene3D" id="3.40.50.300">
    <property type="entry name" value="P-loop containing nucleotide triphosphate hydrolases"/>
    <property type="match status" value="1"/>
</dbReference>
<dbReference type="AlphaFoldDB" id="A0A1V1P7W3"/>
<name>A0A1V1P7W3_9BACT</name>
<evidence type="ECO:0000313" key="2">
    <source>
        <dbReference type="Proteomes" id="UP000189670"/>
    </source>
</evidence>
<proteinExistence type="predicted"/>
<protein>
    <recommendedName>
        <fullName evidence="3">ATPase domain-containing protein</fullName>
    </recommendedName>
</protein>
<organism evidence="1 2">
    <name type="scientific">Candidatus Magnetoglobus multicellularis str. Araruama</name>
    <dbReference type="NCBI Taxonomy" id="890399"/>
    <lineage>
        <taxon>Bacteria</taxon>
        <taxon>Pseudomonadati</taxon>
        <taxon>Thermodesulfobacteriota</taxon>
        <taxon>Desulfobacteria</taxon>
        <taxon>Desulfobacterales</taxon>
        <taxon>Desulfobacteraceae</taxon>
        <taxon>Candidatus Magnetoglobus</taxon>
    </lineage>
</organism>
<evidence type="ECO:0008006" key="3">
    <source>
        <dbReference type="Google" id="ProtNLM"/>
    </source>
</evidence>
<dbReference type="InterPro" id="IPR027417">
    <property type="entry name" value="P-loop_NTPase"/>
</dbReference>
<comment type="caution">
    <text evidence="1">The sequence shown here is derived from an EMBL/GenBank/DDBJ whole genome shotgun (WGS) entry which is preliminary data.</text>
</comment>
<dbReference type="Proteomes" id="UP000189670">
    <property type="component" value="Unassembled WGS sequence"/>
</dbReference>
<reference evidence="2" key="1">
    <citation type="submission" date="2012-11" db="EMBL/GenBank/DDBJ databases">
        <authorList>
            <person name="Lucero-Rivera Y.E."/>
            <person name="Tovar-Ramirez D."/>
        </authorList>
    </citation>
    <scope>NUCLEOTIDE SEQUENCE [LARGE SCALE GENOMIC DNA]</scope>
    <source>
        <strain evidence="2">Araruama</strain>
    </source>
</reference>
<dbReference type="EMBL" id="ATBP01000352">
    <property type="protein sequence ID" value="ETR70900.1"/>
    <property type="molecule type" value="Genomic_DNA"/>
</dbReference>
<gene>
    <name evidence="1" type="ORF">OMM_08482</name>
</gene>
<evidence type="ECO:0000313" key="1">
    <source>
        <dbReference type="EMBL" id="ETR70900.1"/>
    </source>
</evidence>
<sequence length="76" mass="8719">MQYPLPETIGNPVLFVGREEESKYLYTFLEQIPKRLTTSTVILARRKSGKTAILERVFNILWSGKKGWYGGSYGFS</sequence>